<evidence type="ECO:0008006" key="4">
    <source>
        <dbReference type="Google" id="ProtNLM"/>
    </source>
</evidence>
<dbReference type="EMBL" id="OX451736">
    <property type="protein sequence ID" value="CAI8588606.1"/>
    <property type="molecule type" value="Genomic_DNA"/>
</dbReference>
<organism evidence="2 3">
    <name type="scientific">Vicia faba</name>
    <name type="common">Broad bean</name>
    <name type="synonym">Faba vulgaris</name>
    <dbReference type="NCBI Taxonomy" id="3906"/>
    <lineage>
        <taxon>Eukaryota</taxon>
        <taxon>Viridiplantae</taxon>
        <taxon>Streptophyta</taxon>
        <taxon>Embryophyta</taxon>
        <taxon>Tracheophyta</taxon>
        <taxon>Spermatophyta</taxon>
        <taxon>Magnoliopsida</taxon>
        <taxon>eudicotyledons</taxon>
        <taxon>Gunneridae</taxon>
        <taxon>Pentapetalae</taxon>
        <taxon>rosids</taxon>
        <taxon>fabids</taxon>
        <taxon>Fabales</taxon>
        <taxon>Fabaceae</taxon>
        <taxon>Papilionoideae</taxon>
        <taxon>50 kb inversion clade</taxon>
        <taxon>NPAAA clade</taxon>
        <taxon>Hologalegina</taxon>
        <taxon>IRL clade</taxon>
        <taxon>Fabeae</taxon>
        <taxon>Vicia</taxon>
    </lineage>
</organism>
<dbReference type="PANTHER" id="PTHR46328:SF9">
    <property type="entry name" value="FAR-RED IMPAIRED RESPONSIVE (FAR1) FAMILY PROTEIN"/>
    <property type="match status" value="1"/>
</dbReference>
<evidence type="ECO:0000256" key="1">
    <source>
        <dbReference type="SAM" id="MobiDB-lite"/>
    </source>
</evidence>
<dbReference type="Proteomes" id="UP001157006">
    <property type="component" value="Chromosome 1L"/>
</dbReference>
<accession>A0AAV0YRI7</accession>
<evidence type="ECO:0000313" key="3">
    <source>
        <dbReference type="Proteomes" id="UP001157006"/>
    </source>
</evidence>
<protein>
    <recommendedName>
        <fullName evidence="4">Protein FAR1-RELATED SEQUENCE</fullName>
    </recommendedName>
</protein>
<evidence type="ECO:0000313" key="2">
    <source>
        <dbReference type="EMBL" id="CAI8588606.1"/>
    </source>
</evidence>
<keyword evidence="3" id="KW-1185">Reference proteome</keyword>
<name>A0AAV0YRI7_VICFA</name>
<dbReference type="AlphaFoldDB" id="A0AAV0YRI7"/>
<sequence length="81" mass="9309">MEFKIDDSSNEEQDQDDNMTQDSSRVDQILLAIPTLSAVRTVDEPYMGQEFVSEAEAHAFYNAYATRVGFVTRGEHMLIFW</sequence>
<proteinExistence type="predicted"/>
<gene>
    <name evidence="2" type="ORF">VFH_I355200</name>
</gene>
<feature type="region of interest" description="Disordered" evidence="1">
    <location>
        <begin position="1"/>
        <end position="25"/>
    </location>
</feature>
<dbReference type="PANTHER" id="PTHR46328">
    <property type="entry name" value="FAR-RED IMPAIRED RESPONSIVE (FAR1) FAMILY PROTEIN-RELATED"/>
    <property type="match status" value="1"/>
</dbReference>
<reference evidence="2 3" key="1">
    <citation type="submission" date="2023-01" db="EMBL/GenBank/DDBJ databases">
        <authorList>
            <person name="Kreplak J."/>
        </authorList>
    </citation>
    <scope>NUCLEOTIDE SEQUENCE [LARGE SCALE GENOMIC DNA]</scope>
</reference>
<feature type="compositionally biased region" description="Acidic residues" evidence="1">
    <location>
        <begin position="8"/>
        <end position="19"/>
    </location>
</feature>